<dbReference type="GO" id="GO:0006412">
    <property type="term" value="P:translation"/>
    <property type="evidence" value="ECO:0007669"/>
    <property type="project" value="InterPro"/>
</dbReference>
<dbReference type="CDD" id="cd00364">
    <property type="entry name" value="Ribosomal_uS17"/>
    <property type="match status" value="1"/>
</dbReference>
<dbReference type="EMBL" id="LCHM01000008">
    <property type="protein sequence ID" value="KKT38660.1"/>
    <property type="molecule type" value="Genomic_DNA"/>
</dbReference>
<name>A0A0G1GVK3_9BACT</name>
<evidence type="ECO:0000256" key="2">
    <source>
        <dbReference type="ARBA" id="ARBA00022980"/>
    </source>
</evidence>
<dbReference type="GO" id="GO:0022627">
    <property type="term" value="C:cytosolic small ribosomal subunit"/>
    <property type="evidence" value="ECO:0007669"/>
    <property type="project" value="TreeGrafter"/>
</dbReference>
<dbReference type="GO" id="GO:0003735">
    <property type="term" value="F:structural constituent of ribosome"/>
    <property type="evidence" value="ECO:0007669"/>
    <property type="project" value="InterPro"/>
</dbReference>
<dbReference type="Proteomes" id="UP000034617">
    <property type="component" value="Unassembled WGS sequence"/>
</dbReference>
<dbReference type="PANTHER" id="PTHR10744:SF1">
    <property type="entry name" value="SMALL RIBOSOMAL SUBUNIT PROTEIN US17M"/>
    <property type="match status" value="1"/>
</dbReference>
<evidence type="ECO:0000313" key="5">
    <source>
        <dbReference type="Proteomes" id="UP000034617"/>
    </source>
</evidence>
<evidence type="ECO:0000256" key="3">
    <source>
        <dbReference type="ARBA" id="ARBA00023274"/>
    </source>
</evidence>
<gene>
    <name evidence="4" type="ORF">UW22_C0008G0013</name>
</gene>
<organism evidence="4 5">
    <name type="scientific">Candidatus Gottesmanbacteria bacterium GW2011_GWB1_44_11c</name>
    <dbReference type="NCBI Taxonomy" id="1618447"/>
    <lineage>
        <taxon>Bacteria</taxon>
        <taxon>Candidatus Gottesmaniibacteriota</taxon>
    </lineage>
</organism>
<dbReference type="Gene3D" id="2.40.50.140">
    <property type="entry name" value="Nucleic acid-binding proteins"/>
    <property type="match status" value="1"/>
</dbReference>
<accession>A0A0G1GVK3</accession>
<keyword evidence="2 4" id="KW-0689">Ribosomal protein</keyword>
<dbReference type="SUPFAM" id="SSF50249">
    <property type="entry name" value="Nucleic acid-binding proteins"/>
    <property type="match status" value="1"/>
</dbReference>
<proteinExistence type="inferred from homology"/>
<evidence type="ECO:0000256" key="1">
    <source>
        <dbReference type="ARBA" id="ARBA00010254"/>
    </source>
</evidence>
<dbReference type="PRINTS" id="PR00973">
    <property type="entry name" value="RIBOSOMALS17"/>
</dbReference>
<keyword evidence="3" id="KW-0687">Ribonucleoprotein</keyword>
<protein>
    <submittedName>
        <fullName evidence="4">30S ribosomal protein S17</fullName>
    </submittedName>
</protein>
<dbReference type="InterPro" id="IPR012340">
    <property type="entry name" value="NA-bd_OB-fold"/>
</dbReference>
<comment type="similarity">
    <text evidence="1">Belongs to the universal ribosomal protein uS17 family.</text>
</comment>
<reference evidence="4 5" key="1">
    <citation type="journal article" date="2015" name="Nature">
        <title>rRNA introns, odd ribosomes, and small enigmatic genomes across a large radiation of phyla.</title>
        <authorList>
            <person name="Brown C.T."/>
            <person name="Hug L.A."/>
            <person name="Thomas B.C."/>
            <person name="Sharon I."/>
            <person name="Castelle C.J."/>
            <person name="Singh A."/>
            <person name="Wilkins M.J."/>
            <person name="Williams K.H."/>
            <person name="Banfield J.F."/>
        </authorList>
    </citation>
    <scope>NUCLEOTIDE SEQUENCE [LARGE SCALE GENOMIC DNA]</scope>
</reference>
<evidence type="ECO:0000313" key="4">
    <source>
        <dbReference type="EMBL" id="KKT38660.1"/>
    </source>
</evidence>
<sequence>MKGYMDKQSTKDKQSNKGKNFIGTVLSIHTAKTAKVEVGYIRKHPMYKKALNRTRRFACHNELTDMRVGDTVEICQIRPMSRTKHFSIVRKM</sequence>
<dbReference type="InterPro" id="IPR000266">
    <property type="entry name" value="Ribosomal_uS17"/>
</dbReference>
<dbReference type="Pfam" id="PF00366">
    <property type="entry name" value="Ribosomal_S17"/>
    <property type="match status" value="1"/>
</dbReference>
<dbReference type="PANTHER" id="PTHR10744">
    <property type="entry name" value="40S RIBOSOMAL PROTEIN S11 FAMILY MEMBER"/>
    <property type="match status" value="1"/>
</dbReference>
<comment type="caution">
    <text evidence="4">The sequence shown here is derived from an EMBL/GenBank/DDBJ whole genome shotgun (WGS) entry which is preliminary data.</text>
</comment>
<dbReference type="AlphaFoldDB" id="A0A0G1GVK3"/>